<gene>
    <name evidence="1" type="ORF">K3G42_014381</name>
</gene>
<dbReference type="Proteomes" id="UP000827872">
    <property type="component" value="Linkage Group LG11"/>
</dbReference>
<sequence length="441" mass="50647">MPVEIDIFYLKLSGWQNSSHENCQSYENRNISSNEDNKQVGNSLPKSISTRRRYLKIDDQRELCVSDDNNLEITDQIIESCEQDKTRPERDLVMNNEQFEEMYPYTENTNDTSPDQSLVYSHMPTECSSSTTDLKETHFNNSNSQTQKDRGQKRKLEEVKKRSRTRSKKKNRNKHSGSKGKADLSVGSSDAYDFIFEESVHITPFRQNKEKENTVDDNSCIEEICSDSSSDDDSNDSLYEPYKNKSKSMKTLSHRSDTVPVHTRRQSKRAVLEQHERTTEEKMCKGKSNTSVTKNSGSNVVMNIAEDVPCSIFTEENKEKEHKTSSFSENINFKPDKPLGNLQNFCHLGDITNLASSSTITRNSHPLISSGEKETFNNRRRCTVSMSYKEPALNRKLRRGDPFTDVGLLDSPIFKEKKMPKYTSVKKKFVSRYNEAFVGCL</sequence>
<organism evidence="1 2">
    <name type="scientific">Sphaerodactylus townsendi</name>
    <dbReference type="NCBI Taxonomy" id="933632"/>
    <lineage>
        <taxon>Eukaryota</taxon>
        <taxon>Metazoa</taxon>
        <taxon>Chordata</taxon>
        <taxon>Craniata</taxon>
        <taxon>Vertebrata</taxon>
        <taxon>Euteleostomi</taxon>
        <taxon>Lepidosauria</taxon>
        <taxon>Squamata</taxon>
        <taxon>Bifurcata</taxon>
        <taxon>Gekkota</taxon>
        <taxon>Sphaerodactylidae</taxon>
        <taxon>Sphaerodactylus</taxon>
    </lineage>
</organism>
<accession>A0ACB8FVP7</accession>
<name>A0ACB8FVP7_9SAUR</name>
<protein>
    <submittedName>
        <fullName evidence="1">Uncharacterized protein</fullName>
    </submittedName>
</protein>
<evidence type="ECO:0000313" key="2">
    <source>
        <dbReference type="Proteomes" id="UP000827872"/>
    </source>
</evidence>
<reference evidence="1" key="1">
    <citation type="submission" date="2021-08" db="EMBL/GenBank/DDBJ databases">
        <title>The first chromosome-level gecko genome reveals the dynamic sex chromosomes of Neotropical dwarf geckos (Sphaerodactylidae: Sphaerodactylus).</title>
        <authorList>
            <person name="Pinto B.J."/>
            <person name="Keating S.E."/>
            <person name="Gamble T."/>
        </authorList>
    </citation>
    <scope>NUCLEOTIDE SEQUENCE</scope>
    <source>
        <strain evidence="1">TG3544</strain>
    </source>
</reference>
<comment type="caution">
    <text evidence="1">The sequence shown here is derived from an EMBL/GenBank/DDBJ whole genome shotgun (WGS) entry which is preliminary data.</text>
</comment>
<dbReference type="EMBL" id="CM037624">
    <property type="protein sequence ID" value="KAH8010816.1"/>
    <property type="molecule type" value="Genomic_DNA"/>
</dbReference>
<proteinExistence type="predicted"/>
<evidence type="ECO:0000313" key="1">
    <source>
        <dbReference type="EMBL" id="KAH8010816.1"/>
    </source>
</evidence>
<keyword evidence="2" id="KW-1185">Reference proteome</keyword>